<dbReference type="Proteomes" id="UP000256645">
    <property type="component" value="Unassembled WGS sequence"/>
</dbReference>
<comment type="caution">
    <text evidence="2">The sequence shown here is derived from an EMBL/GenBank/DDBJ whole genome shotgun (WGS) entry which is preliminary data.</text>
</comment>
<gene>
    <name evidence="2" type="ORF">BP6252_13341</name>
</gene>
<evidence type="ECO:0000313" key="3">
    <source>
        <dbReference type="Proteomes" id="UP000256645"/>
    </source>
</evidence>
<evidence type="ECO:0000256" key="1">
    <source>
        <dbReference type="SAM" id="MobiDB-lite"/>
    </source>
</evidence>
<dbReference type="EMBL" id="PDLM01000017">
    <property type="protein sequence ID" value="RDW58865.1"/>
    <property type="molecule type" value="Genomic_DNA"/>
</dbReference>
<proteinExistence type="predicted"/>
<accession>A0A3D8QAJ6</accession>
<dbReference type="AlphaFoldDB" id="A0A3D8QAJ6"/>
<dbReference type="OrthoDB" id="3563642at2759"/>
<feature type="region of interest" description="Disordered" evidence="1">
    <location>
        <begin position="136"/>
        <end position="184"/>
    </location>
</feature>
<feature type="compositionally biased region" description="Polar residues" evidence="1">
    <location>
        <begin position="143"/>
        <end position="155"/>
    </location>
</feature>
<feature type="compositionally biased region" description="Low complexity" evidence="1">
    <location>
        <begin position="173"/>
        <end position="184"/>
    </location>
</feature>
<organism evidence="2 3">
    <name type="scientific">Coleophoma cylindrospora</name>
    <dbReference type="NCBI Taxonomy" id="1849047"/>
    <lineage>
        <taxon>Eukaryota</taxon>
        <taxon>Fungi</taxon>
        <taxon>Dikarya</taxon>
        <taxon>Ascomycota</taxon>
        <taxon>Pezizomycotina</taxon>
        <taxon>Leotiomycetes</taxon>
        <taxon>Helotiales</taxon>
        <taxon>Dermateaceae</taxon>
        <taxon>Coleophoma</taxon>
    </lineage>
</organism>
<evidence type="ECO:0000313" key="2">
    <source>
        <dbReference type="EMBL" id="RDW58865.1"/>
    </source>
</evidence>
<reference evidence="2 3" key="1">
    <citation type="journal article" date="2018" name="IMA Fungus">
        <title>IMA Genome-F 9: Draft genome sequence of Annulohypoxylon stygium, Aspergillus mulundensis, Berkeleyomyces basicola (syn. Thielaviopsis basicola), Ceratocystis smalleyi, two Cercospora beticola strains, Coleophoma cylindrospora, Fusarium fracticaudum, Phialophora cf. hyalina, and Morchella septimelata.</title>
        <authorList>
            <person name="Wingfield B.D."/>
            <person name="Bills G.F."/>
            <person name="Dong Y."/>
            <person name="Huang W."/>
            <person name="Nel W.J."/>
            <person name="Swalarsk-Parry B.S."/>
            <person name="Vaghefi N."/>
            <person name="Wilken P.M."/>
            <person name="An Z."/>
            <person name="de Beer Z.W."/>
            <person name="De Vos L."/>
            <person name="Chen L."/>
            <person name="Duong T.A."/>
            <person name="Gao Y."/>
            <person name="Hammerbacher A."/>
            <person name="Kikkert J.R."/>
            <person name="Li Y."/>
            <person name="Li H."/>
            <person name="Li K."/>
            <person name="Li Q."/>
            <person name="Liu X."/>
            <person name="Ma X."/>
            <person name="Naidoo K."/>
            <person name="Pethybridge S.J."/>
            <person name="Sun J."/>
            <person name="Steenkamp E.T."/>
            <person name="van der Nest M.A."/>
            <person name="van Wyk S."/>
            <person name="Wingfield M.J."/>
            <person name="Xiong C."/>
            <person name="Yue Q."/>
            <person name="Zhang X."/>
        </authorList>
    </citation>
    <scope>NUCLEOTIDE SEQUENCE [LARGE SCALE GENOMIC DNA]</scope>
    <source>
        <strain evidence="2 3">BP6252</strain>
    </source>
</reference>
<sequence>MIPMPPADYPLNQETWGHDLERGAEKDGKWGQAVLNTWIHFHLGYWDRRQHRDDILWEEYREAFEDWKEEWFTGASTKALKELRTYLTTHGVWVRPQAGSNSYAKVLQEVLDEEQPHKWTEDEIQEHLKKHKVMYSDEHGTRTDTTSQTVTNHQNRTQEETPIVQTPQPEEQPSPVRTSPVPTSVTGQVPYQPFTRFTPDVHPALQEQSPVPYEPQNTSNERTYPTRLTMELRKIYPEDQKYSGEESDILDVKLQVFYDLCRSAGIQNNQLQFAYGIMLRGKAVDFYYKHICGRKLTFAKMVQDTKSHFETEERRLKYLLEWRETTLHDVIRDNPTKTKLECLNILFDKLCTAQLAMPQHYQNENSLRDQILNACRGIKECSFACYKPAPTFQGLCADLRSAVSQAAQVKQRASYLQEELDELSEAEIPT</sequence>
<name>A0A3D8QAJ6_9HELO</name>
<protein>
    <submittedName>
        <fullName evidence="2">Uncharacterized protein</fullName>
    </submittedName>
</protein>
<keyword evidence="3" id="KW-1185">Reference proteome</keyword>
<dbReference type="STRING" id="1849047.A0A3D8QAJ6"/>